<dbReference type="Gene3D" id="1.10.1600.10">
    <property type="match status" value="1"/>
</dbReference>
<dbReference type="GO" id="GO:0043564">
    <property type="term" value="C:Ku70:Ku80 complex"/>
    <property type="evidence" value="ECO:0007669"/>
    <property type="project" value="InterPro"/>
</dbReference>
<dbReference type="PANTHER" id="PTHR12604">
    <property type="entry name" value="KU AUTOANTIGEN DNA HELICASE"/>
    <property type="match status" value="1"/>
</dbReference>
<dbReference type="GO" id="GO:0006310">
    <property type="term" value="P:DNA recombination"/>
    <property type="evidence" value="ECO:0007669"/>
    <property type="project" value="UniProtKB-KW"/>
</dbReference>
<dbReference type="GO" id="GO:0000781">
    <property type="term" value="C:chromosome, telomeric region"/>
    <property type="evidence" value="ECO:0007669"/>
    <property type="project" value="UniProtKB-SubCell"/>
</dbReference>
<dbReference type="PANTHER" id="PTHR12604:SF2">
    <property type="entry name" value="X-RAY REPAIR CROSS-COMPLEMENTING PROTEIN 6"/>
    <property type="match status" value="1"/>
</dbReference>
<dbReference type="Gene3D" id="2.40.290.10">
    <property type="match status" value="1"/>
</dbReference>
<evidence type="ECO:0000256" key="3">
    <source>
        <dbReference type="ARBA" id="ARBA00005240"/>
    </source>
</evidence>
<gene>
    <name evidence="19" type="ORF">QCA50_018473</name>
</gene>
<keyword evidence="10" id="KW-0347">Helicase</keyword>
<dbReference type="SMART" id="SM00513">
    <property type="entry name" value="SAP"/>
    <property type="match status" value="1"/>
</dbReference>
<keyword evidence="11" id="KW-0067">ATP-binding</keyword>
<dbReference type="InterPro" id="IPR047087">
    <property type="entry name" value="KU70_core_dom"/>
</dbReference>
<dbReference type="GO" id="GO:0003684">
    <property type="term" value="F:damaged DNA binding"/>
    <property type="evidence" value="ECO:0007669"/>
    <property type="project" value="InterPro"/>
</dbReference>
<name>A0AAW0FMR1_9APHY</name>
<evidence type="ECO:0000256" key="5">
    <source>
        <dbReference type="ARBA" id="ARBA00021796"/>
    </source>
</evidence>
<dbReference type="SUPFAM" id="SSF53300">
    <property type="entry name" value="vWA-like"/>
    <property type="match status" value="1"/>
</dbReference>
<dbReference type="GO" id="GO:0005524">
    <property type="term" value="F:ATP binding"/>
    <property type="evidence" value="ECO:0007669"/>
    <property type="project" value="UniProtKB-KW"/>
</dbReference>
<evidence type="ECO:0000256" key="2">
    <source>
        <dbReference type="ARBA" id="ARBA00004574"/>
    </source>
</evidence>
<dbReference type="GO" id="GO:0042162">
    <property type="term" value="F:telomeric DNA binding"/>
    <property type="evidence" value="ECO:0007669"/>
    <property type="project" value="InterPro"/>
</dbReference>
<keyword evidence="13" id="KW-0238">DNA-binding</keyword>
<evidence type="ECO:0000256" key="13">
    <source>
        <dbReference type="ARBA" id="ARBA00023125"/>
    </source>
</evidence>
<keyword evidence="14" id="KW-0233">DNA recombination</keyword>
<dbReference type="Gene3D" id="1.10.720.30">
    <property type="entry name" value="SAP domain"/>
    <property type="match status" value="1"/>
</dbReference>
<comment type="subcellular location">
    <subcellularLocation>
        <location evidence="2">Chromosome</location>
        <location evidence="2">Telomere</location>
    </subcellularLocation>
    <subcellularLocation>
        <location evidence="1">Nucleus</location>
    </subcellularLocation>
</comment>
<evidence type="ECO:0000259" key="18">
    <source>
        <dbReference type="PROSITE" id="PS50800"/>
    </source>
</evidence>
<dbReference type="SUPFAM" id="SSF100939">
    <property type="entry name" value="SPOC domain-like"/>
    <property type="match status" value="1"/>
</dbReference>
<evidence type="ECO:0000256" key="17">
    <source>
        <dbReference type="ARBA" id="ARBA00031811"/>
    </source>
</evidence>
<dbReference type="PIRSF" id="PIRSF003033">
    <property type="entry name" value="Ku70"/>
    <property type="match status" value="1"/>
</dbReference>
<keyword evidence="20" id="KW-1185">Reference proteome</keyword>
<keyword evidence="9" id="KW-0378">Hydrolase</keyword>
<dbReference type="Gene3D" id="4.10.970.10">
    <property type="entry name" value="Ku70, bridge and pillars"/>
    <property type="match status" value="1"/>
</dbReference>
<comment type="similarity">
    <text evidence="3">Belongs to the ku70 family.</text>
</comment>
<keyword evidence="7" id="KW-0547">Nucleotide-binding</keyword>
<dbReference type="Pfam" id="PF02037">
    <property type="entry name" value="SAP"/>
    <property type="match status" value="1"/>
</dbReference>
<dbReference type="InterPro" id="IPR005161">
    <property type="entry name" value="Ku_N"/>
</dbReference>
<keyword evidence="15" id="KW-0234">DNA repair</keyword>
<sequence>MAPYDDWNHVEDDEDEELQDDYYEGKKDVILFAIDCSESMLELHDDPNYEDVKTSHVLTALEAAMQISKKKVLIGPNDAVGILMFNTTRKNEAGGQGADIKKNNFVFQPIDTVNAPKIQELIQLIDSAREDPNLIRETFPPSDKRVPMGDVFTSCNWIMRDGAPKTASKRVFLITDEDDPNSGLGRDRLLVSARTTLTDLTQAGIMVEPFFISTEDKPFDQTRFYSDVLLPTNVNENEYDPYVLPESISITRIDDLLAQMRFHEVAKRAHFSIPFELANGFVIGVKGYGLVTEQKRGAYRYFVDLGDKMDVAESKTLYVDEEMETEAPKSKIMFGMALGETAAAKTDEDDSPSGILTRRVPKHAKVFYTQEEIRSFRTLGMQPKIKLLGFKSRRELKFEDNIKHSIFIYPDEMSYSGSKRTFSALLKTMIKKKRIGLVLALTRRNASPMFCALSPQAENAEEGGWNEPPGFHLIPLPFADDIRAAPIETGYRASDTLKDAALKWIGKLSVKNGSYPPDSYPNPALAYHNAQLEASAFREEFDPDEFEDLTLPKYAMMTKRAGPLFKEWKQMLAKEEGANVVELPSDGKKRKAEETVDEKNLRQLYKTGELHKLRVDQLKAFCKSNAMPVSGKKADLIDRVGEFLDTH</sequence>
<keyword evidence="16" id="KW-0539">Nucleus</keyword>
<dbReference type="EC" id="3.6.4.12" evidence="4"/>
<organism evidence="19 20">
    <name type="scientific">Cerrena zonata</name>
    <dbReference type="NCBI Taxonomy" id="2478898"/>
    <lineage>
        <taxon>Eukaryota</taxon>
        <taxon>Fungi</taxon>
        <taxon>Dikarya</taxon>
        <taxon>Basidiomycota</taxon>
        <taxon>Agaricomycotina</taxon>
        <taxon>Agaricomycetes</taxon>
        <taxon>Polyporales</taxon>
        <taxon>Cerrenaceae</taxon>
        <taxon>Cerrena</taxon>
    </lineage>
</organism>
<keyword evidence="12" id="KW-0779">Telomere</keyword>
<reference evidence="19 20" key="1">
    <citation type="submission" date="2022-09" db="EMBL/GenBank/DDBJ databases">
        <authorList>
            <person name="Palmer J.M."/>
        </authorList>
    </citation>
    <scope>NUCLEOTIDE SEQUENCE [LARGE SCALE GENOMIC DNA]</scope>
    <source>
        <strain evidence="19 20">DSM 7382</strain>
    </source>
</reference>
<dbReference type="Pfam" id="PF02735">
    <property type="entry name" value="Ku"/>
    <property type="match status" value="1"/>
</dbReference>
<dbReference type="InterPro" id="IPR036465">
    <property type="entry name" value="vWFA_dom_sf"/>
</dbReference>
<evidence type="ECO:0000256" key="14">
    <source>
        <dbReference type="ARBA" id="ARBA00023172"/>
    </source>
</evidence>
<dbReference type="EMBL" id="JASBNA010000070">
    <property type="protein sequence ID" value="KAK7678601.1"/>
    <property type="molecule type" value="Genomic_DNA"/>
</dbReference>
<dbReference type="AlphaFoldDB" id="A0AAW0FMR1"/>
<dbReference type="InterPro" id="IPR027388">
    <property type="entry name" value="Ku70_bridge/pillars_dom_sf"/>
</dbReference>
<dbReference type="InterPro" id="IPR006164">
    <property type="entry name" value="DNA_bd_Ku70/Ku80"/>
</dbReference>
<evidence type="ECO:0000256" key="15">
    <source>
        <dbReference type="ARBA" id="ARBA00023204"/>
    </source>
</evidence>
<dbReference type="InterPro" id="IPR016194">
    <property type="entry name" value="SPOC-like_C_dom_sf"/>
</dbReference>
<dbReference type="CDD" id="cd00788">
    <property type="entry name" value="KU70"/>
    <property type="match status" value="1"/>
</dbReference>
<dbReference type="Gene3D" id="3.40.50.410">
    <property type="entry name" value="von Willebrand factor, type A domain"/>
    <property type="match status" value="1"/>
</dbReference>
<evidence type="ECO:0000256" key="7">
    <source>
        <dbReference type="ARBA" id="ARBA00022741"/>
    </source>
</evidence>
<proteinExistence type="inferred from homology"/>
<dbReference type="InterPro" id="IPR003034">
    <property type="entry name" value="SAP_dom"/>
</dbReference>
<evidence type="ECO:0000256" key="10">
    <source>
        <dbReference type="ARBA" id="ARBA00022806"/>
    </source>
</evidence>
<evidence type="ECO:0000256" key="9">
    <source>
        <dbReference type="ARBA" id="ARBA00022801"/>
    </source>
</evidence>
<evidence type="ECO:0000256" key="11">
    <source>
        <dbReference type="ARBA" id="ARBA00022840"/>
    </source>
</evidence>
<accession>A0AAW0FMR1</accession>
<protein>
    <recommendedName>
        <fullName evidence="5">ATP-dependent DNA helicase II subunit 1</fullName>
        <ecNumber evidence="4">3.6.4.12</ecNumber>
    </recommendedName>
    <alternativeName>
        <fullName evidence="17">ATP-dependent DNA helicase II subunit Ku70</fullName>
    </alternativeName>
</protein>
<dbReference type="GO" id="GO:0003690">
    <property type="term" value="F:double-stranded DNA binding"/>
    <property type="evidence" value="ECO:0007669"/>
    <property type="project" value="TreeGrafter"/>
</dbReference>
<evidence type="ECO:0000256" key="4">
    <source>
        <dbReference type="ARBA" id="ARBA00012551"/>
    </source>
</evidence>
<dbReference type="InterPro" id="IPR006165">
    <property type="entry name" value="Ku70"/>
</dbReference>
<dbReference type="Pfam" id="PF03731">
    <property type="entry name" value="Ku_N"/>
    <property type="match status" value="1"/>
</dbReference>
<dbReference type="Pfam" id="PF03730">
    <property type="entry name" value="Ku_C"/>
    <property type="match status" value="1"/>
</dbReference>
<feature type="domain" description="SAP" evidence="18">
    <location>
        <begin position="610"/>
        <end position="644"/>
    </location>
</feature>
<keyword evidence="8" id="KW-0227">DNA damage</keyword>
<evidence type="ECO:0000256" key="8">
    <source>
        <dbReference type="ARBA" id="ARBA00022763"/>
    </source>
</evidence>
<evidence type="ECO:0000313" key="20">
    <source>
        <dbReference type="Proteomes" id="UP001385951"/>
    </source>
</evidence>
<dbReference type="Proteomes" id="UP001385951">
    <property type="component" value="Unassembled WGS sequence"/>
</dbReference>
<evidence type="ECO:0000313" key="19">
    <source>
        <dbReference type="EMBL" id="KAK7678601.1"/>
    </source>
</evidence>
<dbReference type="SMART" id="SM00559">
    <property type="entry name" value="Ku78"/>
    <property type="match status" value="1"/>
</dbReference>
<dbReference type="GO" id="GO:0006303">
    <property type="term" value="P:double-strand break repair via nonhomologous end joining"/>
    <property type="evidence" value="ECO:0007669"/>
    <property type="project" value="InterPro"/>
</dbReference>
<evidence type="ECO:0000256" key="12">
    <source>
        <dbReference type="ARBA" id="ARBA00022895"/>
    </source>
</evidence>
<dbReference type="InterPro" id="IPR005160">
    <property type="entry name" value="Ku_C"/>
</dbReference>
<comment type="caution">
    <text evidence="19">The sequence shown here is derived from an EMBL/GenBank/DDBJ whole genome shotgun (WGS) entry which is preliminary data.</text>
</comment>
<evidence type="ECO:0000256" key="6">
    <source>
        <dbReference type="ARBA" id="ARBA00022454"/>
    </source>
</evidence>
<dbReference type="GO" id="GO:0016787">
    <property type="term" value="F:hydrolase activity"/>
    <property type="evidence" value="ECO:0007669"/>
    <property type="project" value="UniProtKB-KW"/>
</dbReference>
<dbReference type="SUPFAM" id="SSF68906">
    <property type="entry name" value="SAP domain"/>
    <property type="match status" value="1"/>
</dbReference>
<dbReference type="InterPro" id="IPR036361">
    <property type="entry name" value="SAP_dom_sf"/>
</dbReference>
<dbReference type="GO" id="GO:0003678">
    <property type="term" value="F:DNA helicase activity"/>
    <property type="evidence" value="ECO:0007669"/>
    <property type="project" value="UniProtKB-EC"/>
</dbReference>
<dbReference type="PROSITE" id="PS50800">
    <property type="entry name" value="SAP"/>
    <property type="match status" value="1"/>
</dbReference>
<dbReference type="GO" id="GO:0000723">
    <property type="term" value="P:telomere maintenance"/>
    <property type="evidence" value="ECO:0007669"/>
    <property type="project" value="InterPro"/>
</dbReference>
<evidence type="ECO:0000256" key="16">
    <source>
        <dbReference type="ARBA" id="ARBA00023242"/>
    </source>
</evidence>
<evidence type="ECO:0000256" key="1">
    <source>
        <dbReference type="ARBA" id="ARBA00004123"/>
    </source>
</evidence>
<keyword evidence="6" id="KW-0158">Chromosome</keyword>